<evidence type="ECO:0000259" key="10">
    <source>
        <dbReference type="PROSITE" id="PS50076"/>
    </source>
</evidence>
<dbReference type="Proteomes" id="UP000800041">
    <property type="component" value="Unassembled WGS sequence"/>
</dbReference>
<dbReference type="InterPro" id="IPR036869">
    <property type="entry name" value="J_dom_sf"/>
</dbReference>
<dbReference type="PRINTS" id="PR00625">
    <property type="entry name" value="JDOMAIN"/>
</dbReference>
<dbReference type="CDD" id="cd06257">
    <property type="entry name" value="DnaJ"/>
    <property type="match status" value="1"/>
</dbReference>
<dbReference type="GO" id="GO:0051087">
    <property type="term" value="F:protein-folding chaperone binding"/>
    <property type="evidence" value="ECO:0007669"/>
    <property type="project" value="TreeGrafter"/>
</dbReference>
<dbReference type="SMART" id="SM00028">
    <property type="entry name" value="TPR"/>
    <property type="match status" value="4"/>
</dbReference>
<name>A0A6G1H4Y9_9PEZI</name>
<evidence type="ECO:0000256" key="5">
    <source>
        <dbReference type="ARBA" id="ARBA00022824"/>
    </source>
</evidence>
<feature type="domain" description="J" evidence="10">
    <location>
        <begin position="404"/>
        <end position="473"/>
    </location>
</feature>
<dbReference type="OrthoDB" id="1726119at2759"/>
<dbReference type="SUPFAM" id="SSF46565">
    <property type="entry name" value="Chaperone J-domain"/>
    <property type="match status" value="1"/>
</dbReference>
<evidence type="ECO:0000313" key="11">
    <source>
        <dbReference type="EMBL" id="KAF1988281.1"/>
    </source>
</evidence>
<dbReference type="GO" id="GO:0034975">
    <property type="term" value="P:protein folding in endoplasmic reticulum"/>
    <property type="evidence" value="ECO:0007669"/>
    <property type="project" value="TreeGrafter"/>
</dbReference>
<dbReference type="Gene3D" id="1.10.287.110">
    <property type="entry name" value="DnaJ domain"/>
    <property type="match status" value="1"/>
</dbReference>
<organism evidence="11 12">
    <name type="scientific">Aulographum hederae CBS 113979</name>
    <dbReference type="NCBI Taxonomy" id="1176131"/>
    <lineage>
        <taxon>Eukaryota</taxon>
        <taxon>Fungi</taxon>
        <taxon>Dikarya</taxon>
        <taxon>Ascomycota</taxon>
        <taxon>Pezizomycotina</taxon>
        <taxon>Dothideomycetes</taxon>
        <taxon>Pleosporomycetidae</taxon>
        <taxon>Aulographales</taxon>
        <taxon>Aulographaceae</taxon>
    </lineage>
</organism>
<sequence length="528" mass="58413">MLLPIRFSSLALCASLLSISSAIKTADISSDTPENILVSEASASLQAGNVQDALTFFEAAIKKEPNNEMTYFKRGAAYLSLGKNSQAQSDFDKVLTIKPGFEAALLQRAKLKSRSGNWGAAEKDYLAAKKGDSQELADLKEAQASEKIAQDAEKAGDWEACVSHAGVAIMTAGLALELRKMRARCRFEKGEVAEGVSDLQHVLNMGTGSLEPHLQISAMTFYSLGEPDKGLSQIRKCLHSDPDSKQCMKLMKREKAIDRALKKVYQLMEKRQWNSASKLLIPMSDDQGLLQDIKDDFKSYSETGLIHPKSPEGLYNTLVETVCECYIAMNSLKKSIPYCDQTLSFNPTSLHGLISKGRRALEAENFEEAIRTLDEAKEHHGGNNQIENLLREAHTLLKRSKQKDYYKVLGVPRDADERDIKKAWRKLTIKYHPDKVGGTGITPEEAQKKMAEINEAYEVLKDPELRQRFDHGDDPNNPEQQQGHPFQGSPFGGGQQQFVFRQGGPQFKFQQGGGGGGGFPFGQGFPGF</sequence>
<keyword evidence="5" id="KW-0256">Endoplasmic reticulum</keyword>
<feature type="region of interest" description="Disordered" evidence="8">
    <location>
        <begin position="467"/>
        <end position="528"/>
    </location>
</feature>
<feature type="chain" id="PRO_5026010134" description="Tetratricopeptide repeat and J domain-containing co-chaperone DNJ1" evidence="9">
    <location>
        <begin position="23"/>
        <end position="528"/>
    </location>
</feature>
<dbReference type="PROSITE" id="PS50005">
    <property type="entry name" value="TPR"/>
    <property type="match status" value="2"/>
</dbReference>
<evidence type="ECO:0000313" key="12">
    <source>
        <dbReference type="Proteomes" id="UP000800041"/>
    </source>
</evidence>
<dbReference type="Gene3D" id="1.25.40.10">
    <property type="entry name" value="Tetratricopeptide repeat domain"/>
    <property type="match status" value="1"/>
</dbReference>
<dbReference type="GO" id="GO:0051787">
    <property type="term" value="F:misfolded protein binding"/>
    <property type="evidence" value="ECO:0007669"/>
    <property type="project" value="TreeGrafter"/>
</dbReference>
<dbReference type="PANTHER" id="PTHR44140:SF2">
    <property type="entry name" value="LD25575P"/>
    <property type="match status" value="1"/>
</dbReference>
<keyword evidence="3" id="KW-0677">Repeat</keyword>
<evidence type="ECO:0000256" key="7">
    <source>
        <dbReference type="PROSITE-ProRule" id="PRU00339"/>
    </source>
</evidence>
<evidence type="ECO:0000256" key="6">
    <source>
        <dbReference type="ARBA" id="ARBA00073740"/>
    </source>
</evidence>
<feature type="repeat" description="TPR" evidence="7">
    <location>
        <begin position="68"/>
        <end position="101"/>
    </location>
</feature>
<evidence type="ECO:0000256" key="4">
    <source>
        <dbReference type="ARBA" id="ARBA00022803"/>
    </source>
</evidence>
<dbReference type="Pfam" id="PF13181">
    <property type="entry name" value="TPR_8"/>
    <property type="match status" value="1"/>
</dbReference>
<dbReference type="FunFam" id="1.25.40.10:FF:000224">
    <property type="entry name" value="DnaJ and TPR domain protein"/>
    <property type="match status" value="1"/>
</dbReference>
<keyword evidence="2 9" id="KW-0732">Signal</keyword>
<keyword evidence="12" id="KW-1185">Reference proteome</keyword>
<evidence type="ECO:0000256" key="3">
    <source>
        <dbReference type="ARBA" id="ARBA00022737"/>
    </source>
</evidence>
<dbReference type="FunFam" id="1.10.287.110:FF:000083">
    <property type="entry name" value="DnaJ and TPR domain protein"/>
    <property type="match status" value="1"/>
</dbReference>
<evidence type="ECO:0000256" key="8">
    <source>
        <dbReference type="SAM" id="MobiDB-lite"/>
    </source>
</evidence>
<proteinExistence type="predicted"/>
<evidence type="ECO:0000256" key="9">
    <source>
        <dbReference type="SAM" id="SignalP"/>
    </source>
</evidence>
<dbReference type="InterPro" id="IPR001623">
    <property type="entry name" value="DnaJ_domain"/>
</dbReference>
<evidence type="ECO:0000256" key="2">
    <source>
        <dbReference type="ARBA" id="ARBA00022729"/>
    </source>
</evidence>
<dbReference type="PROSITE" id="PS50076">
    <property type="entry name" value="DNAJ_2"/>
    <property type="match status" value="1"/>
</dbReference>
<dbReference type="EMBL" id="ML977149">
    <property type="protein sequence ID" value="KAF1988281.1"/>
    <property type="molecule type" value="Genomic_DNA"/>
</dbReference>
<evidence type="ECO:0000256" key="1">
    <source>
        <dbReference type="ARBA" id="ARBA00004319"/>
    </source>
</evidence>
<dbReference type="PANTHER" id="PTHR44140">
    <property type="entry name" value="LD25575P"/>
    <property type="match status" value="1"/>
</dbReference>
<feature type="compositionally biased region" description="Low complexity" evidence="8">
    <location>
        <begin position="480"/>
        <end position="489"/>
    </location>
</feature>
<accession>A0A6G1H4Y9</accession>
<dbReference type="AlphaFoldDB" id="A0A6G1H4Y9"/>
<feature type="repeat" description="TPR" evidence="7">
    <location>
        <begin position="34"/>
        <end position="67"/>
    </location>
</feature>
<dbReference type="SUPFAM" id="SSF48452">
    <property type="entry name" value="TPR-like"/>
    <property type="match status" value="1"/>
</dbReference>
<dbReference type="SMART" id="SM00271">
    <property type="entry name" value="DnaJ"/>
    <property type="match status" value="1"/>
</dbReference>
<protein>
    <recommendedName>
        <fullName evidence="6">Tetratricopeptide repeat and J domain-containing co-chaperone DNJ1</fullName>
    </recommendedName>
</protein>
<dbReference type="InterPro" id="IPR019734">
    <property type="entry name" value="TPR_rpt"/>
</dbReference>
<dbReference type="Pfam" id="PF00226">
    <property type="entry name" value="DnaJ"/>
    <property type="match status" value="1"/>
</dbReference>
<feature type="signal peptide" evidence="9">
    <location>
        <begin position="1"/>
        <end position="22"/>
    </location>
</feature>
<gene>
    <name evidence="11" type="ORF">K402DRAFT_392037</name>
</gene>
<dbReference type="GO" id="GO:0005788">
    <property type="term" value="C:endoplasmic reticulum lumen"/>
    <property type="evidence" value="ECO:0007669"/>
    <property type="project" value="UniProtKB-SubCell"/>
</dbReference>
<keyword evidence="4 7" id="KW-0802">TPR repeat</keyword>
<reference evidence="11" key="1">
    <citation type="journal article" date="2020" name="Stud. Mycol.">
        <title>101 Dothideomycetes genomes: a test case for predicting lifestyles and emergence of pathogens.</title>
        <authorList>
            <person name="Haridas S."/>
            <person name="Albert R."/>
            <person name="Binder M."/>
            <person name="Bloem J."/>
            <person name="Labutti K."/>
            <person name="Salamov A."/>
            <person name="Andreopoulos B."/>
            <person name="Baker S."/>
            <person name="Barry K."/>
            <person name="Bills G."/>
            <person name="Bluhm B."/>
            <person name="Cannon C."/>
            <person name="Castanera R."/>
            <person name="Culley D."/>
            <person name="Daum C."/>
            <person name="Ezra D."/>
            <person name="Gonzalez J."/>
            <person name="Henrissat B."/>
            <person name="Kuo A."/>
            <person name="Liang C."/>
            <person name="Lipzen A."/>
            <person name="Lutzoni F."/>
            <person name="Magnuson J."/>
            <person name="Mondo S."/>
            <person name="Nolan M."/>
            <person name="Ohm R."/>
            <person name="Pangilinan J."/>
            <person name="Park H.-J."/>
            <person name="Ramirez L."/>
            <person name="Alfaro M."/>
            <person name="Sun H."/>
            <person name="Tritt A."/>
            <person name="Yoshinaga Y."/>
            <person name="Zwiers L.-H."/>
            <person name="Turgeon B."/>
            <person name="Goodwin S."/>
            <person name="Spatafora J."/>
            <person name="Crous P."/>
            <person name="Grigoriev I."/>
        </authorList>
    </citation>
    <scope>NUCLEOTIDE SEQUENCE</scope>
    <source>
        <strain evidence="11">CBS 113979</strain>
    </source>
</reference>
<feature type="compositionally biased region" description="Low complexity" evidence="8">
    <location>
        <begin position="496"/>
        <end position="510"/>
    </location>
</feature>
<dbReference type="InterPro" id="IPR011990">
    <property type="entry name" value="TPR-like_helical_dom_sf"/>
</dbReference>
<dbReference type="InterPro" id="IPR051727">
    <property type="entry name" value="DnaJ_C3_Co-chaperones"/>
</dbReference>
<comment type="subcellular location">
    <subcellularLocation>
        <location evidence="1">Endoplasmic reticulum lumen</location>
    </subcellularLocation>
</comment>
<feature type="compositionally biased region" description="Gly residues" evidence="8">
    <location>
        <begin position="511"/>
        <end position="528"/>
    </location>
</feature>